<dbReference type="InterPro" id="IPR016032">
    <property type="entry name" value="Sig_transdc_resp-reg_C-effctor"/>
</dbReference>
<dbReference type="PRINTS" id="PR00038">
    <property type="entry name" value="HTHLUXR"/>
</dbReference>
<dbReference type="PANTHER" id="PTHR43214">
    <property type="entry name" value="TWO-COMPONENT RESPONSE REGULATOR"/>
    <property type="match status" value="1"/>
</dbReference>
<evidence type="ECO:0000256" key="1">
    <source>
        <dbReference type="ARBA" id="ARBA00023125"/>
    </source>
</evidence>
<keyword evidence="1" id="KW-0238">DNA-binding</keyword>
<dbReference type="Proteomes" id="UP001151002">
    <property type="component" value="Unassembled WGS sequence"/>
</dbReference>
<dbReference type="Gene3D" id="3.40.50.300">
    <property type="entry name" value="P-loop containing nucleotide triphosphate hydrolases"/>
    <property type="match status" value="1"/>
</dbReference>
<dbReference type="Pfam" id="PF00196">
    <property type="entry name" value="GerE"/>
    <property type="match status" value="1"/>
</dbReference>
<dbReference type="RefSeq" id="WP_267560382.1">
    <property type="nucleotide sequence ID" value="NZ_JAPNTZ010000001.1"/>
</dbReference>
<protein>
    <submittedName>
        <fullName evidence="3">LuxR C-terminal-related transcriptional regulator</fullName>
    </submittedName>
</protein>
<feature type="domain" description="HTH luxR-type" evidence="2">
    <location>
        <begin position="800"/>
        <end position="864"/>
    </location>
</feature>
<dbReference type="Gene3D" id="1.10.10.10">
    <property type="entry name" value="Winged helix-like DNA-binding domain superfamily/Winged helix DNA-binding domain"/>
    <property type="match status" value="1"/>
</dbReference>
<dbReference type="InterPro" id="IPR000792">
    <property type="entry name" value="Tscrpt_reg_LuxR_C"/>
</dbReference>
<organism evidence="3 4">
    <name type="scientific">Paractinoplanes pyxinae</name>
    <dbReference type="NCBI Taxonomy" id="2997416"/>
    <lineage>
        <taxon>Bacteria</taxon>
        <taxon>Bacillati</taxon>
        <taxon>Actinomycetota</taxon>
        <taxon>Actinomycetes</taxon>
        <taxon>Micromonosporales</taxon>
        <taxon>Micromonosporaceae</taxon>
        <taxon>Paractinoplanes</taxon>
    </lineage>
</organism>
<dbReference type="EMBL" id="JAPNTZ010000001">
    <property type="protein sequence ID" value="MCY1136621.1"/>
    <property type="molecule type" value="Genomic_DNA"/>
</dbReference>
<gene>
    <name evidence="3" type="ORF">OWR29_01325</name>
</gene>
<evidence type="ECO:0000259" key="2">
    <source>
        <dbReference type="PROSITE" id="PS50043"/>
    </source>
</evidence>
<dbReference type="InterPro" id="IPR041664">
    <property type="entry name" value="AAA_16"/>
</dbReference>
<dbReference type="InterPro" id="IPR036388">
    <property type="entry name" value="WH-like_DNA-bd_sf"/>
</dbReference>
<keyword evidence="4" id="KW-1185">Reference proteome</keyword>
<dbReference type="SUPFAM" id="SSF52540">
    <property type="entry name" value="P-loop containing nucleoside triphosphate hydrolases"/>
    <property type="match status" value="1"/>
</dbReference>
<comment type="caution">
    <text evidence="3">The sequence shown here is derived from an EMBL/GenBank/DDBJ whole genome shotgun (WGS) entry which is preliminary data.</text>
</comment>
<dbReference type="PANTHER" id="PTHR43214:SF42">
    <property type="entry name" value="TRANSCRIPTIONAL REGULATORY PROTEIN DESR"/>
    <property type="match status" value="1"/>
</dbReference>
<name>A0ABT4AQV8_9ACTN</name>
<dbReference type="Pfam" id="PF13191">
    <property type="entry name" value="AAA_16"/>
    <property type="match status" value="1"/>
</dbReference>
<reference evidence="3" key="1">
    <citation type="submission" date="2022-11" db="EMBL/GenBank/DDBJ databases">
        <authorList>
            <person name="Somphong A."/>
            <person name="Phongsopitanun W."/>
        </authorList>
    </citation>
    <scope>NUCLEOTIDE SEQUENCE</scope>
    <source>
        <strain evidence="3">Pm04-4</strain>
    </source>
</reference>
<dbReference type="InterPro" id="IPR039420">
    <property type="entry name" value="WalR-like"/>
</dbReference>
<dbReference type="InterPro" id="IPR027417">
    <property type="entry name" value="P-loop_NTPase"/>
</dbReference>
<proteinExistence type="predicted"/>
<dbReference type="CDD" id="cd06170">
    <property type="entry name" value="LuxR_C_like"/>
    <property type="match status" value="1"/>
</dbReference>
<dbReference type="PROSITE" id="PS50043">
    <property type="entry name" value="HTH_LUXR_2"/>
    <property type="match status" value="1"/>
</dbReference>
<sequence length="864" mass="90892">MAEFPQGAVLLGRAAEEGSIRTALHDSTGGPRTLALAGEAGIGKTALLRHGVALARAEGFLVVDVPLGAGRTLLGSLLEAAGRPAGDVPSTPVALRMAVLNVVDHLCRRGPVLIVLDDIGPDDAETLAQVRFVTRRLPSRRVVVLMASRSLAAFGPTDAGTTICPVPPLSATAAAGLLDGLSDAPAGRERARVLRLARGNPYLLSRLASSSVEPAGRDFGLPAATARLLLVAAATEEDDLGALLAAAGADLRDCRVAEEAGLVSVIAGRLTFRHPLTRLQCYLAAAPADRRAAHAALAGSLPPGAPLRDWHAARLVRPTDDGAATAYERAADAAASRGRGLDAAAMLERAAECARDDREAARLYGRAAAEADRSGDIAWTLDLWRRMLTRSGDPHRRAATAAALGNTAMFRPGRTVLRPLSRLLAAPPDDPGLVARLLSLAARSILSDGDPADVVTLRGLLDRPAPDGPCHSTALAHAVADPAGWAGRYGALHDSPLMEPLTGNEERARLMSVAGTAWVVDDSGIAADYYRRAMEWTRNEQSYGVSALATVVFTEVLLEGGLLDEAAAALRDATEFVGGNRSAVVRRALDAQRVTLLIRRGELDDAAARLEQDSAAGPVGSRLVRYLRLRAAGQLAAATGDHDAACTAFLRAFGPDGSPLHFLMSQRSVVDLAAAALATGRQAEVAGVLRTARTRVSRPTARRDWSWRAALALLHPDDDAAGPRMAALLAEPAAADRWPHEYATAQAAYADRLRTARRYAQARPLLVSALDIFVRAGARHDAAGVREKLRSVGVRPAGGGEPPFTALTPQQQMIARLAADGLSNRDIAARVSIAPRTVSFHLYQIFPKLGITRRTQLRGVVTAA</sequence>
<dbReference type="SMART" id="SM00421">
    <property type="entry name" value="HTH_LUXR"/>
    <property type="match status" value="1"/>
</dbReference>
<accession>A0ABT4AQV8</accession>
<evidence type="ECO:0000313" key="4">
    <source>
        <dbReference type="Proteomes" id="UP001151002"/>
    </source>
</evidence>
<dbReference type="SUPFAM" id="SSF46894">
    <property type="entry name" value="C-terminal effector domain of the bipartite response regulators"/>
    <property type="match status" value="1"/>
</dbReference>
<evidence type="ECO:0000313" key="3">
    <source>
        <dbReference type="EMBL" id="MCY1136621.1"/>
    </source>
</evidence>